<name>A0AAD9VJA6_9HYME</name>
<sequence length="103" mass="11661">MIVAVSDWWIHFKDEGESRWIVLLVEDGMVYLVSSSPCTRLLLSLSHMVETRRNPLHPLSHLLPRRSPFGIALLSSIGLIPSFCQLLRELYAKSTNKVCLSLA</sequence>
<keyword evidence="2" id="KW-1185">Reference proteome</keyword>
<organism evidence="1 2">
    <name type="scientific">Odynerus spinipes</name>
    <dbReference type="NCBI Taxonomy" id="1348599"/>
    <lineage>
        <taxon>Eukaryota</taxon>
        <taxon>Metazoa</taxon>
        <taxon>Ecdysozoa</taxon>
        <taxon>Arthropoda</taxon>
        <taxon>Hexapoda</taxon>
        <taxon>Insecta</taxon>
        <taxon>Pterygota</taxon>
        <taxon>Neoptera</taxon>
        <taxon>Endopterygota</taxon>
        <taxon>Hymenoptera</taxon>
        <taxon>Apocrita</taxon>
        <taxon>Aculeata</taxon>
        <taxon>Vespoidea</taxon>
        <taxon>Vespidae</taxon>
        <taxon>Eumeninae</taxon>
        <taxon>Odynerus</taxon>
    </lineage>
</organism>
<gene>
    <name evidence="1" type="ORF">KPH14_005355</name>
</gene>
<protein>
    <submittedName>
        <fullName evidence="1">Uncharacterized protein</fullName>
    </submittedName>
</protein>
<evidence type="ECO:0000313" key="2">
    <source>
        <dbReference type="Proteomes" id="UP001258017"/>
    </source>
</evidence>
<accession>A0AAD9VJA6</accession>
<proteinExistence type="predicted"/>
<reference evidence="1" key="2">
    <citation type="journal article" date="2023" name="Commun. Biol.">
        <title>Intrasexual cuticular hydrocarbon dimorphism in a wasp sheds light on hydrocarbon biosynthesis genes in Hymenoptera.</title>
        <authorList>
            <person name="Moris V.C."/>
            <person name="Podsiadlowski L."/>
            <person name="Martin S."/>
            <person name="Oeyen J.P."/>
            <person name="Donath A."/>
            <person name="Petersen M."/>
            <person name="Wilbrandt J."/>
            <person name="Misof B."/>
            <person name="Liedtke D."/>
            <person name="Thamm M."/>
            <person name="Scheiner R."/>
            <person name="Schmitt T."/>
            <person name="Niehuis O."/>
        </authorList>
    </citation>
    <scope>NUCLEOTIDE SEQUENCE</scope>
    <source>
        <strain evidence="1">GBR_01_08_01A</strain>
    </source>
</reference>
<comment type="caution">
    <text evidence="1">The sequence shown here is derived from an EMBL/GenBank/DDBJ whole genome shotgun (WGS) entry which is preliminary data.</text>
</comment>
<dbReference type="Proteomes" id="UP001258017">
    <property type="component" value="Unassembled WGS sequence"/>
</dbReference>
<dbReference type="EMBL" id="JAIFRP010004405">
    <property type="protein sequence ID" value="KAK2576694.1"/>
    <property type="molecule type" value="Genomic_DNA"/>
</dbReference>
<evidence type="ECO:0000313" key="1">
    <source>
        <dbReference type="EMBL" id="KAK2576694.1"/>
    </source>
</evidence>
<dbReference type="AlphaFoldDB" id="A0AAD9VJA6"/>
<reference evidence="1" key="1">
    <citation type="submission" date="2021-08" db="EMBL/GenBank/DDBJ databases">
        <authorList>
            <person name="Misof B."/>
            <person name="Oliver O."/>
            <person name="Podsiadlowski L."/>
            <person name="Donath A."/>
            <person name="Peters R."/>
            <person name="Mayer C."/>
            <person name="Rust J."/>
            <person name="Gunkel S."/>
            <person name="Lesny P."/>
            <person name="Martin S."/>
            <person name="Oeyen J.P."/>
            <person name="Petersen M."/>
            <person name="Panagiotis P."/>
            <person name="Wilbrandt J."/>
            <person name="Tanja T."/>
        </authorList>
    </citation>
    <scope>NUCLEOTIDE SEQUENCE</scope>
    <source>
        <strain evidence="1">GBR_01_08_01A</strain>
        <tissue evidence="1">Thorax + abdomen</tissue>
    </source>
</reference>